<accession>A0A087GXW4</accession>
<dbReference type="AlphaFoldDB" id="A0A087GXW4"/>
<feature type="region of interest" description="Disordered" evidence="1">
    <location>
        <begin position="132"/>
        <end position="160"/>
    </location>
</feature>
<evidence type="ECO:0000313" key="3">
    <source>
        <dbReference type="Proteomes" id="UP000029120"/>
    </source>
</evidence>
<gene>
    <name evidence="2" type="ordered locus">AALP_Aa5g182800</name>
</gene>
<feature type="region of interest" description="Disordered" evidence="1">
    <location>
        <begin position="1"/>
        <end position="31"/>
    </location>
</feature>
<feature type="compositionally biased region" description="Basic residues" evidence="1">
    <location>
        <begin position="1"/>
        <end position="15"/>
    </location>
</feature>
<dbReference type="Gramene" id="KFK34716">
    <property type="protein sequence ID" value="KFK34716"/>
    <property type="gene ID" value="AALP_AA5G182800"/>
</dbReference>
<reference evidence="3" key="1">
    <citation type="journal article" date="2015" name="Nat. Plants">
        <title>Genome expansion of Arabis alpina linked with retrotransposition and reduced symmetric DNA methylation.</title>
        <authorList>
            <person name="Willing E.M."/>
            <person name="Rawat V."/>
            <person name="Mandakova T."/>
            <person name="Maumus F."/>
            <person name="James G.V."/>
            <person name="Nordstroem K.J."/>
            <person name="Becker C."/>
            <person name="Warthmann N."/>
            <person name="Chica C."/>
            <person name="Szarzynska B."/>
            <person name="Zytnicki M."/>
            <person name="Albani M.C."/>
            <person name="Kiefer C."/>
            <person name="Bergonzi S."/>
            <person name="Castaings L."/>
            <person name="Mateos J.L."/>
            <person name="Berns M.C."/>
            <person name="Bujdoso N."/>
            <person name="Piofczyk T."/>
            <person name="de Lorenzo L."/>
            <person name="Barrero-Sicilia C."/>
            <person name="Mateos I."/>
            <person name="Piednoel M."/>
            <person name="Hagmann J."/>
            <person name="Chen-Min-Tao R."/>
            <person name="Iglesias-Fernandez R."/>
            <person name="Schuster S.C."/>
            <person name="Alonso-Blanco C."/>
            <person name="Roudier F."/>
            <person name="Carbonero P."/>
            <person name="Paz-Ares J."/>
            <person name="Davis S.J."/>
            <person name="Pecinka A."/>
            <person name="Quesneville H."/>
            <person name="Colot V."/>
            <person name="Lysak M.A."/>
            <person name="Weigel D."/>
            <person name="Coupland G."/>
            <person name="Schneeberger K."/>
        </authorList>
    </citation>
    <scope>NUCLEOTIDE SEQUENCE [LARGE SCALE GENOMIC DNA]</scope>
    <source>
        <strain evidence="3">cv. Pajares</strain>
    </source>
</reference>
<dbReference type="Proteomes" id="UP000029120">
    <property type="component" value="Chromosome 5"/>
</dbReference>
<feature type="compositionally biased region" description="Acidic residues" evidence="1">
    <location>
        <begin position="148"/>
        <end position="160"/>
    </location>
</feature>
<proteinExistence type="predicted"/>
<keyword evidence="3" id="KW-1185">Reference proteome</keyword>
<evidence type="ECO:0000256" key="1">
    <source>
        <dbReference type="SAM" id="MobiDB-lite"/>
    </source>
</evidence>
<organism evidence="2 3">
    <name type="scientific">Arabis alpina</name>
    <name type="common">Alpine rock-cress</name>
    <dbReference type="NCBI Taxonomy" id="50452"/>
    <lineage>
        <taxon>Eukaryota</taxon>
        <taxon>Viridiplantae</taxon>
        <taxon>Streptophyta</taxon>
        <taxon>Embryophyta</taxon>
        <taxon>Tracheophyta</taxon>
        <taxon>Spermatophyta</taxon>
        <taxon>Magnoliopsida</taxon>
        <taxon>eudicotyledons</taxon>
        <taxon>Gunneridae</taxon>
        <taxon>Pentapetalae</taxon>
        <taxon>rosids</taxon>
        <taxon>malvids</taxon>
        <taxon>Brassicales</taxon>
        <taxon>Brassicaceae</taxon>
        <taxon>Arabideae</taxon>
        <taxon>Arabis</taxon>
    </lineage>
</organism>
<name>A0A087GXW4_ARAAL</name>
<feature type="compositionally biased region" description="Low complexity" evidence="1">
    <location>
        <begin position="80"/>
        <end position="95"/>
    </location>
</feature>
<feature type="region of interest" description="Disordered" evidence="1">
    <location>
        <begin position="52"/>
        <end position="107"/>
    </location>
</feature>
<feature type="compositionally biased region" description="Polar residues" evidence="1">
    <location>
        <begin position="64"/>
        <end position="76"/>
    </location>
</feature>
<dbReference type="EMBL" id="CM002873">
    <property type="protein sequence ID" value="KFK34716.1"/>
    <property type="molecule type" value="Genomic_DNA"/>
</dbReference>
<evidence type="ECO:0000313" key="2">
    <source>
        <dbReference type="EMBL" id="KFK34716.1"/>
    </source>
</evidence>
<sequence>MQRQRSHRANRRRCRDKGCLAPMSLSSDADDRQWHRCHCPVTPMCLASSASRQLTSVPKPFPSASGSSMPVRTSTKVPEGASSSASAAAGSSSSARRLAPPRQVDMDPVQRWIVTSIQTLWDAFVDLSRCGCVRPRSPTPPPASSPLPDDEDAEIDAYDD</sequence>
<protein>
    <submittedName>
        <fullName evidence="2">Uncharacterized protein</fullName>
    </submittedName>
</protein>